<dbReference type="RefSeq" id="WP_165615913.1">
    <property type="nucleotide sequence ID" value="NZ_FAOZ01000039.1"/>
</dbReference>
<gene>
    <name evidence="2" type="ORF">Ga0074812_13917</name>
</gene>
<evidence type="ECO:0000313" key="2">
    <source>
        <dbReference type="EMBL" id="CUU60384.1"/>
    </source>
</evidence>
<evidence type="ECO:0000313" key="3">
    <source>
        <dbReference type="Proteomes" id="UP000198802"/>
    </source>
</evidence>
<keyword evidence="3" id="KW-1185">Reference proteome</keyword>
<reference evidence="3" key="1">
    <citation type="submission" date="2015-11" db="EMBL/GenBank/DDBJ databases">
        <authorList>
            <person name="Varghese N."/>
        </authorList>
    </citation>
    <scope>NUCLEOTIDE SEQUENCE [LARGE SCALE GENOMIC DNA]</scope>
    <source>
        <strain evidence="3">DSM 45899</strain>
    </source>
</reference>
<sequence length="397" mass="45523">MASDVDAHFAAQRRPGRLYFTKRFSQEGAEVDPNGQIPLQQRMAFQVHDTSDDVRFVRNGGIEEVLRETRHRRDQLKAVFFEDDRRISQLVFQKFSVNGIPRREKTFSLNGEEVEALKRFLALIASTPMGSTEGSRLDSDLIREVLDSPEIVAQLYSSRKDDITKIIQEDETAVDVIAVRRRRSAVKLFENLLEDADYFRRHQQELGKSRPEDVWQHFFEENRWIFGIGLSAQVFLPWDLGRLSQAVAGASIEGAGKRPDALMRTAGTIGSFVFVEIKRPDTQLVRASTYRSATWPPDSEIVGAVAQCHATVDSAIGRWQSQRRRDSDGYDIGFDVHYCRPRSYLIAGHLGQFVREGSCNNEKFRSFENYRRNLTDPEIITFDELYMRARCAVMDLS</sequence>
<feature type="domain" description="Shedu protein SduA C-terminal" evidence="1">
    <location>
        <begin position="210"/>
        <end position="386"/>
    </location>
</feature>
<name>A0A0S4QXJ9_9ACTN</name>
<proteinExistence type="predicted"/>
<dbReference type="InterPro" id="IPR025359">
    <property type="entry name" value="SduA_C"/>
</dbReference>
<protein>
    <recommendedName>
        <fullName evidence="1">Shedu protein SduA C-terminal domain-containing protein</fullName>
    </recommendedName>
</protein>
<dbReference type="Pfam" id="PF14082">
    <property type="entry name" value="SduA_C"/>
    <property type="match status" value="1"/>
</dbReference>
<evidence type="ECO:0000259" key="1">
    <source>
        <dbReference type="Pfam" id="PF14082"/>
    </source>
</evidence>
<dbReference type="Proteomes" id="UP000198802">
    <property type="component" value="Unassembled WGS sequence"/>
</dbReference>
<dbReference type="AlphaFoldDB" id="A0A0S4QXJ9"/>
<accession>A0A0S4QXJ9</accession>
<dbReference type="EMBL" id="FAOZ01000039">
    <property type="protein sequence ID" value="CUU60384.1"/>
    <property type="molecule type" value="Genomic_DNA"/>
</dbReference>
<organism evidence="2 3">
    <name type="scientific">Parafrankia irregularis</name>
    <dbReference type="NCBI Taxonomy" id="795642"/>
    <lineage>
        <taxon>Bacteria</taxon>
        <taxon>Bacillati</taxon>
        <taxon>Actinomycetota</taxon>
        <taxon>Actinomycetes</taxon>
        <taxon>Frankiales</taxon>
        <taxon>Frankiaceae</taxon>
        <taxon>Parafrankia</taxon>
    </lineage>
</organism>